<dbReference type="GeneID" id="117650680"/>
<feature type="chain" id="PRO_5027991367" evidence="2">
    <location>
        <begin position="28"/>
        <end position="153"/>
    </location>
</feature>
<evidence type="ECO:0000313" key="3">
    <source>
        <dbReference type="Proteomes" id="UP000515158"/>
    </source>
</evidence>
<dbReference type="RefSeq" id="XP_034250150.1">
    <property type="nucleotide sequence ID" value="XM_034394259.1"/>
</dbReference>
<evidence type="ECO:0000313" key="4">
    <source>
        <dbReference type="RefSeq" id="XP_034250150.1"/>
    </source>
</evidence>
<evidence type="ECO:0000256" key="1">
    <source>
        <dbReference type="SAM" id="MobiDB-lite"/>
    </source>
</evidence>
<feature type="region of interest" description="Disordered" evidence="1">
    <location>
        <begin position="86"/>
        <end position="153"/>
    </location>
</feature>
<name>A0A6P8ZYF6_THRPL</name>
<evidence type="ECO:0000256" key="2">
    <source>
        <dbReference type="SAM" id="SignalP"/>
    </source>
</evidence>
<organism evidence="4">
    <name type="scientific">Thrips palmi</name>
    <name type="common">Melon thrips</name>
    <dbReference type="NCBI Taxonomy" id="161013"/>
    <lineage>
        <taxon>Eukaryota</taxon>
        <taxon>Metazoa</taxon>
        <taxon>Ecdysozoa</taxon>
        <taxon>Arthropoda</taxon>
        <taxon>Hexapoda</taxon>
        <taxon>Insecta</taxon>
        <taxon>Pterygota</taxon>
        <taxon>Neoptera</taxon>
        <taxon>Paraneoptera</taxon>
        <taxon>Thysanoptera</taxon>
        <taxon>Terebrantia</taxon>
        <taxon>Thripoidea</taxon>
        <taxon>Thripidae</taxon>
        <taxon>Thrips</taxon>
    </lineage>
</organism>
<reference evidence="4" key="1">
    <citation type="submission" date="2025-08" db="UniProtKB">
        <authorList>
            <consortium name="RefSeq"/>
        </authorList>
    </citation>
    <scope>IDENTIFICATION</scope>
    <source>
        <tissue evidence="4">Total insect</tissue>
    </source>
</reference>
<gene>
    <name evidence="4" type="primary">LOC117650680</name>
</gene>
<keyword evidence="3" id="KW-1185">Reference proteome</keyword>
<dbReference type="InParanoid" id="A0A6P8ZYF6"/>
<proteinExistence type="predicted"/>
<sequence length="153" mass="14952">MDLKATGSSASAAVLVPLVCLLAAANAAFLVPCLVGQFPTSVVEMRRDDWACGVYCSNKLVSLWDAVCKRCCPKWLGGDGANAFSTTPSSAAGSTAGSTATPGDGTSTSGQGEGSTTTARAASSTSSATTSSTEGAAASTSASPAETTTEPAA</sequence>
<feature type="signal peptide" evidence="2">
    <location>
        <begin position="1"/>
        <end position="27"/>
    </location>
</feature>
<keyword evidence="2" id="KW-0732">Signal</keyword>
<protein>
    <submittedName>
        <fullName evidence="4">Uncharacterized protein LOC117650680</fullName>
    </submittedName>
</protein>
<dbReference type="Proteomes" id="UP000515158">
    <property type="component" value="Unplaced"/>
</dbReference>
<dbReference type="AlphaFoldDB" id="A0A6P8ZYF6"/>
<accession>A0A6P8ZYF6</accession>
<dbReference type="KEGG" id="tpal:117650680"/>